<comment type="caution">
    <text evidence="8">The sequence shown here is derived from an EMBL/GenBank/DDBJ whole genome shotgun (WGS) entry which is preliminary data.</text>
</comment>
<keyword evidence="4 6" id="KW-0479">Metal-binding</keyword>
<evidence type="ECO:0000256" key="4">
    <source>
        <dbReference type="ARBA" id="ARBA00022723"/>
    </source>
</evidence>
<dbReference type="InterPro" id="IPR002401">
    <property type="entry name" value="Cyt_P450_E_grp-I"/>
</dbReference>
<comment type="cofactor">
    <cofactor evidence="1">
        <name>heme</name>
        <dbReference type="ChEBI" id="CHEBI:30413"/>
    </cofactor>
</comment>
<gene>
    <name evidence="8" type="ORF">ABVK25_011952</name>
</gene>
<keyword evidence="7" id="KW-0472">Membrane</keyword>
<keyword evidence="5 6" id="KW-0408">Iron</keyword>
<sequence length="520" mass="58873">MQMRTRLDTMLTLSDMPSPLAFSASQIMGIAGAIFIVYIIASIIYNIYFHPLSKYPGPKITAISRLPLIYSTITGNTWRFTDRLHAHYGSIVRIAPDEIATTSSGAWKDIYTTKPLMPKDPFSQTPPMNGAESLFTAAGETHHRIRKNFINAFSDRALKDQSPIIESYANLLMTRLRREIVKSPDGKVDMAKYYGYATLDIIADLTFGESFYGLEGDNEHSWILGFFLGAKFGSVRNSLSRFHPIDKIFGWIFLRLTAKNRARSWQVATDKISRRLEMGDLGASRSDFITPVVGRLDETQQKGITRKELNTNGLAVVIAGCQLTTVALATSTYLLMRYPETLKRLTEEIRGSFKLEADITIPSTMNLPYLAAVINETLRIHHPTPINLPRVVPPEGQMIDGHWIPGGNIIGVNLQNIQNDPANWVEPRIFHPERFLPESDSRYQKRFDKDDKQAFQPFSVGGRNCMGGKVFLAEARVILSKMVWNFDFDMVDSNDWNWMDQKAYLVFEPKALMVKLKEKA</sequence>
<dbReference type="PANTHER" id="PTHR24305">
    <property type="entry name" value="CYTOCHROME P450"/>
    <property type="match status" value="1"/>
</dbReference>
<evidence type="ECO:0000256" key="2">
    <source>
        <dbReference type="ARBA" id="ARBA00010617"/>
    </source>
</evidence>
<dbReference type="CDD" id="cd11058">
    <property type="entry name" value="CYP60B-like"/>
    <property type="match status" value="1"/>
</dbReference>
<reference evidence="8 9" key="1">
    <citation type="submission" date="2024-09" db="EMBL/GenBank/DDBJ databases">
        <title>Rethinking Asexuality: The Enigmatic Case of Functional Sexual Genes in Lepraria (Stereocaulaceae).</title>
        <authorList>
            <person name="Doellman M."/>
            <person name="Sun Y."/>
            <person name="Barcenas-Pena A."/>
            <person name="Lumbsch H.T."/>
            <person name="Grewe F."/>
        </authorList>
    </citation>
    <scope>NUCLEOTIDE SEQUENCE [LARGE SCALE GENOMIC DNA]</scope>
    <source>
        <strain evidence="8 9">Grewe 0041</strain>
    </source>
</reference>
<evidence type="ECO:0000313" key="8">
    <source>
        <dbReference type="EMBL" id="KAL2045898.1"/>
    </source>
</evidence>
<dbReference type="InterPro" id="IPR050121">
    <property type="entry name" value="Cytochrome_P450_monoxygenase"/>
</dbReference>
<comment type="similarity">
    <text evidence="2 6">Belongs to the cytochrome P450 family.</text>
</comment>
<evidence type="ECO:0008006" key="10">
    <source>
        <dbReference type="Google" id="ProtNLM"/>
    </source>
</evidence>
<dbReference type="PANTHER" id="PTHR24305:SF210">
    <property type="entry name" value="CYTOCHROME P450 MONOOXYGENASE ASQL-RELATED"/>
    <property type="match status" value="1"/>
</dbReference>
<dbReference type="Gene3D" id="1.10.630.10">
    <property type="entry name" value="Cytochrome P450"/>
    <property type="match status" value="1"/>
</dbReference>
<dbReference type="InterPro" id="IPR001128">
    <property type="entry name" value="Cyt_P450"/>
</dbReference>
<evidence type="ECO:0000256" key="7">
    <source>
        <dbReference type="SAM" id="Phobius"/>
    </source>
</evidence>
<keyword evidence="7" id="KW-1133">Transmembrane helix</keyword>
<evidence type="ECO:0000256" key="6">
    <source>
        <dbReference type="RuleBase" id="RU000461"/>
    </source>
</evidence>
<keyword evidence="6" id="KW-0560">Oxidoreductase</keyword>
<evidence type="ECO:0000256" key="5">
    <source>
        <dbReference type="ARBA" id="ARBA00023004"/>
    </source>
</evidence>
<organism evidence="8 9">
    <name type="scientific">Lepraria finkii</name>
    <dbReference type="NCBI Taxonomy" id="1340010"/>
    <lineage>
        <taxon>Eukaryota</taxon>
        <taxon>Fungi</taxon>
        <taxon>Dikarya</taxon>
        <taxon>Ascomycota</taxon>
        <taxon>Pezizomycotina</taxon>
        <taxon>Lecanoromycetes</taxon>
        <taxon>OSLEUM clade</taxon>
        <taxon>Lecanoromycetidae</taxon>
        <taxon>Lecanorales</taxon>
        <taxon>Lecanorineae</taxon>
        <taxon>Stereocaulaceae</taxon>
        <taxon>Lepraria</taxon>
    </lineage>
</organism>
<dbReference type="EMBL" id="JBHFEH010000131">
    <property type="protein sequence ID" value="KAL2045898.1"/>
    <property type="molecule type" value="Genomic_DNA"/>
</dbReference>
<accession>A0ABR4AJE4</accession>
<dbReference type="SUPFAM" id="SSF48264">
    <property type="entry name" value="Cytochrome P450"/>
    <property type="match status" value="1"/>
</dbReference>
<dbReference type="InterPro" id="IPR017972">
    <property type="entry name" value="Cyt_P450_CS"/>
</dbReference>
<keyword evidence="6" id="KW-0503">Monooxygenase</keyword>
<dbReference type="Pfam" id="PF00067">
    <property type="entry name" value="p450"/>
    <property type="match status" value="1"/>
</dbReference>
<keyword evidence="7" id="KW-0812">Transmembrane</keyword>
<dbReference type="PRINTS" id="PR00463">
    <property type="entry name" value="EP450I"/>
</dbReference>
<proteinExistence type="inferred from homology"/>
<dbReference type="PROSITE" id="PS00086">
    <property type="entry name" value="CYTOCHROME_P450"/>
    <property type="match status" value="1"/>
</dbReference>
<keyword evidence="3 6" id="KW-0349">Heme</keyword>
<dbReference type="InterPro" id="IPR036396">
    <property type="entry name" value="Cyt_P450_sf"/>
</dbReference>
<keyword evidence="9" id="KW-1185">Reference proteome</keyword>
<evidence type="ECO:0000256" key="1">
    <source>
        <dbReference type="ARBA" id="ARBA00001971"/>
    </source>
</evidence>
<name>A0ABR4AJE4_9LECA</name>
<protein>
    <recommendedName>
        <fullName evidence="10">Cytochrome P450</fullName>
    </recommendedName>
</protein>
<evidence type="ECO:0000313" key="9">
    <source>
        <dbReference type="Proteomes" id="UP001590951"/>
    </source>
</evidence>
<evidence type="ECO:0000256" key="3">
    <source>
        <dbReference type="ARBA" id="ARBA00022617"/>
    </source>
</evidence>
<dbReference type="Proteomes" id="UP001590951">
    <property type="component" value="Unassembled WGS sequence"/>
</dbReference>
<feature type="transmembrane region" description="Helical" evidence="7">
    <location>
        <begin position="20"/>
        <end position="49"/>
    </location>
</feature>
<feature type="transmembrane region" description="Helical" evidence="7">
    <location>
        <begin position="314"/>
        <end position="336"/>
    </location>
</feature>